<accession>A0A6P8IK16</accession>
<reference evidence="4" key="1">
    <citation type="submission" date="2025-08" db="UniProtKB">
        <authorList>
            <consortium name="RefSeq"/>
        </authorList>
    </citation>
    <scope>IDENTIFICATION</scope>
    <source>
        <tissue evidence="4">Tentacle</tissue>
    </source>
</reference>
<dbReference type="InterPro" id="IPR043136">
    <property type="entry name" value="B30.2/SPRY_sf"/>
</dbReference>
<evidence type="ECO:0000313" key="3">
    <source>
        <dbReference type="Proteomes" id="UP000515163"/>
    </source>
</evidence>
<dbReference type="SUPFAM" id="SSF158235">
    <property type="entry name" value="SOCS box-like"/>
    <property type="match status" value="1"/>
</dbReference>
<dbReference type="PROSITE" id="PS51065">
    <property type="entry name" value="NHR"/>
    <property type="match status" value="1"/>
</dbReference>
<dbReference type="Proteomes" id="UP000515163">
    <property type="component" value="Unplaced"/>
</dbReference>
<evidence type="ECO:0000259" key="1">
    <source>
        <dbReference type="PROSITE" id="PS50225"/>
    </source>
</evidence>
<dbReference type="PANTHER" id="PTHR12429">
    <property type="entry name" value="NEURALIZED"/>
    <property type="match status" value="1"/>
</dbReference>
<evidence type="ECO:0000259" key="2">
    <source>
        <dbReference type="PROSITE" id="PS51065"/>
    </source>
</evidence>
<dbReference type="GO" id="GO:0035556">
    <property type="term" value="P:intracellular signal transduction"/>
    <property type="evidence" value="ECO:0007669"/>
    <property type="project" value="InterPro"/>
</dbReference>
<organism evidence="3 4">
    <name type="scientific">Actinia tenebrosa</name>
    <name type="common">Australian red waratah sea anemone</name>
    <dbReference type="NCBI Taxonomy" id="6105"/>
    <lineage>
        <taxon>Eukaryota</taxon>
        <taxon>Metazoa</taxon>
        <taxon>Cnidaria</taxon>
        <taxon>Anthozoa</taxon>
        <taxon>Hexacorallia</taxon>
        <taxon>Actiniaria</taxon>
        <taxon>Actiniidae</taxon>
        <taxon>Actinia</taxon>
    </lineage>
</organism>
<dbReference type="SMART" id="SM00588">
    <property type="entry name" value="NEUZ"/>
    <property type="match status" value="1"/>
</dbReference>
<name>A0A6P8IK16_ACTTE</name>
<dbReference type="PANTHER" id="PTHR12429:SF8">
    <property type="entry name" value="NEURALIZED-LIKE PROTEIN 2"/>
    <property type="match status" value="1"/>
</dbReference>
<dbReference type="Pfam" id="PF07177">
    <property type="entry name" value="Neuralized"/>
    <property type="match status" value="1"/>
</dbReference>
<dbReference type="Pfam" id="PF07525">
    <property type="entry name" value="SOCS_box"/>
    <property type="match status" value="1"/>
</dbReference>
<dbReference type="AlphaFoldDB" id="A0A6P8IK16"/>
<dbReference type="InterPro" id="IPR013320">
    <property type="entry name" value="ConA-like_dom_sf"/>
</dbReference>
<sequence length="219" mass="25085">MPPTPTPWRIEFHHKHGRFIKLSKTDSRATREGDTYDHGVVFSRRPLKIGEIFQLKIEQMELKWAGSLRLGVTLKNPNCPHTNVVRAATDLFVDDCKDFWILSGSRIHNGTFEKEYDFNIHSLKENDCLGVQVTHDGQLVFYANGVNKGVAFTGLPAKKDIFAIFDVYGRTKEVTWKYYGAETLDDLCKRVILRNISSTDDLDKLPLPLLLIDYLKESI</sequence>
<dbReference type="GeneID" id="116302011"/>
<evidence type="ECO:0000313" key="4">
    <source>
        <dbReference type="RefSeq" id="XP_031567050.1"/>
    </source>
</evidence>
<dbReference type="Gene3D" id="2.60.120.920">
    <property type="match status" value="1"/>
</dbReference>
<dbReference type="FunFam" id="2.60.120.920:FF:000001">
    <property type="entry name" value="neuralized-like protein 4 isoform X1"/>
    <property type="match status" value="1"/>
</dbReference>
<feature type="domain" description="SOCS box" evidence="1">
    <location>
        <begin position="183"/>
        <end position="219"/>
    </location>
</feature>
<dbReference type="SUPFAM" id="SSF49899">
    <property type="entry name" value="Concanavalin A-like lectins/glucanases"/>
    <property type="match status" value="1"/>
</dbReference>
<feature type="domain" description="NHR" evidence="2">
    <location>
        <begin position="9"/>
        <end position="179"/>
    </location>
</feature>
<proteinExistence type="predicted"/>
<keyword evidence="3" id="KW-1185">Reference proteome</keyword>
<dbReference type="PROSITE" id="PS50225">
    <property type="entry name" value="SOCS"/>
    <property type="match status" value="1"/>
</dbReference>
<protein>
    <submittedName>
        <fullName evidence="4">Neuralized-like protein 4</fullName>
    </submittedName>
</protein>
<dbReference type="InParanoid" id="A0A6P8IK16"/>
<dbReference type="KEGG" id="aten:116302011"/>
<gene>
    <name evidence="4" type="primary">LOC116302011</name>
</gene>
<dbReference type="CDD" id="cd12887">
    <property type="entry name" value="SPRY_NHR_like"/>
    <property type="match status" value="1"/>
</dbReference>
<dbReference type="InterPro" id="IPR001496">
    <property type="entry name" value="SOCS_box"/>
</dbReference>
<dbReference type="InterPro" id="IPR036036">
    <property type="entry name" value="SOCS_box-like_dom_sf"/>
</dbReference>
<dbReference type="InterPro" id="IPR006573">
    <property type="entry name" value="NHR_dom"/>
</dbReference>
<dbReference type="SMART" id="SM00969">
    <property type="entry name" value="SOCS_box"/>
    <property type="match status" value="1"/>
</dbReference>
<dbReference type="InterPro" id="IPR037962">
    <property type="entry name" value="Neuralized"/>
</dbReference>
<dbReference type="RefSeq" id="XP_031567050.1">
    <property type="nucleotide sequence ID" value="XM_031711190.1"/>
</dbReference>
<dbReference type="GO" id="GO:0061630">
    <property type="term" value="F:ubiquitin protein ligase activity"/>
    <property type="evidence" value="ECO:0007669"/>
    <property type="project" value="TreeGrafter"/>
</dbReference>
<dbReference type="OrthoDB" id="49113at2759"/>